<name>A0A834JMZ0_VESPE</name>
<reference evidence="2" key="1">
    <citation type="journal article" date="2020" name="G3 (Bethesda)">
        <title>High-Quality Assemblies for Three Invasive Social Wasps from the &lt;i&gt;Vespula&lt;/i&gt; Genus.</title>
        <authorList>
            <person name="Harrop T.W.R."/>
            <person name="Guhlin J."/>
            <person name="McLaughlin G.M."/>
            <person name="Permina E."/>
            <person name="Stockwell P."/>
            <person name="Gilligan J."/>
            <person name="Le Lec M.F."/>
            <person name="Gruber M.A.M."/>
            <person name="Quinn O."/>
            <person name="Lovegrove M."/>
            <person name="Duncan E.J."/>
            <person name="Remnant E.J."/>
            <person name="Van Eeckhoven J."/>
            <person name="Graham B."/>
            <person name="Knapp R.A."/>
            <person name="Langford K.W."/>
            <person name="Kronenberg Z."/>
            <person name="Press M.O."/>
            <person name="Eacker S.M."/>
            <person name="Wilson-Rankin E.E."/>
            <person name="Purcell J."/>
            <person name="Lester P.J."/>
            <person name="Dearden P.K."/>
        </authorList>
    </citation>
    <scope>NUCLEOTIDE SEQUENCE</scope>
    <source>
        <strain evidence="2">Volc-1</strain>
    </source>
</reference>
<sequence>MVLANSGFRSNLSTFKIEKFQNILKSIPKRMQINTRTLGALKILNICDQVRTFVKEVTFERSFLLQRQGNNLAAKAKDRSRKGTKQRTRFSGDGTKSHTESQHEEIQARSGKWYGTGIRCGTIYSPWPSRIATKKVYPEKCKTPVDVAW</sequence>
<dbReference type="AlphaFoldDB" id="A0A834JMZ0"/>
<feature type="region of interest" description="Disordered" evidence="1">
    <location>
        <begin position="71"/>
        <end position="108"/>
    </location>
</feature>
<accession>A0A834JMZ0</accession>
<feature type="compositionally biased region" description="Basic residues" evidence="1">
    <location>
        <begin position="78"/>
        <end position="88"/>
    </location>
</feature>
<evidence type="ECO:0000313" key="3">
    <source>
        <dbReference type="Proteomes" id="UP000600918"/>
    </source>
</evidence>
<gene>
    <name evidence="2" type="ORF">H0235_018258</name>
</gene>
<evidence type="ECO:0000256" key="1">
    <source>
        <dbReference type="SAM" id="MobiDB-lite"/>
    </source>
</evidence>
<feature type="compositionally biased region" description="Basic and acidic residues" evidence="1">
    <location>
        <begin position="95"/>
        <end position="107"/>
    </location>
</feature>
<protein>
    <submittedName>
        <fullName evidence="2">Uncharacterized protein</fullName>
    </submittedName>
</protein>
<evidence type="ECO:0000313" key="2">
    <source>
        <dbReference type="EMBL" id="KAF7389774.1"/>
    </source>
</evidence>
<keyword evidence="3" id="KW-1185">Reference proteome</keyword>
<dbReference type="EMBL" id="JACSDY010000024">
    <property type="protein sequence ID" value="KAF7389774.1"/>
    <property type="molecule type" value="Genomic_DNA"/>
</dbReference>
<dbReference type="Proteomes" id="UP000600918">
    <property type="component" value="Unassembled WGS sequence"/>
</dbReference>
<proteinExistence type="predicted"/>
<organism evidence="2 3">
    <name type="scientific">Vespula pensylvanica</name>
    <name type="common">Western yellow jacket</name>
    <name type="synonym">Wasp</name>
    <dbReference type="NCBI Taxonomy" id="30213"/>
    <lineage>
        <taxon>Eukaryota</taxon>
        <taxon>Metazoa</taxon>
        <taxon>Ecdysozoa</taxon>
        <taxon>Arthropoda</taxon>
        <taxon>Hexapoda</taxon>
        <taxon>Insecta</taxon>
        <taxon>Pterygota</taxon>
        <taxon>Neoptera</taxon>
        <taxon>Endopterygota</taxon>
        <taxon>Hymenoptera</taxon>
        <taxon>Apocrita</taxon>
        <taxon>Aculeata</taxon>
        <taxon>Vespoidea</taxon>
        <taxon>Vespidae</taxon>
        <taxon>Vespinae</taxon>
        <taxon>Vespula</taxon>
    </lineage>
</organism>
<comment type="caution">
    <text evidence="2">The sequence shown here is derived from an EMBL/GenBank/DDBJ whole genome shotgun (WGS) entry which is preliminary data.</text>
</comment>